<evidence type="ECO:0000313" key="1">
    <source>
        <dbReference type="EMBL" id="KAJ5479294.1"/>
    </source>
</evidence>
<dbReference type="OrthoDB" id="5421702at2759"/>
<sequence>MADPYAHPLVRKQFDWWEDVENDIPLKTTSVHTPTVHIKATKPDDKYAYLLVREQFDWCEDVENDIAMKAKSIAMDTDVPVNTENLAVSSTDHATATEPNDEYPQLPINHYCLEDTKEDAASIGPAISRKLNDEYAQFTVDHDRLSCANDDITFTGPTTCSNVSDEYAQFTVHRDSDDDKSDLAMDIDDLTVDNELHNANNGAVTAIGVHDSYADLPHPETFDLVDDAENDIAMNTEDPVIDIGLQESMSEYEYRSIVGSHDENIHHWNRFGSPVYIGNRPFENGSPISRYELGRRAELVTARQGPVRFPRKLTWKPTPSKLKIQSMPTIDNNPPQSNSLRTYSFVSLETASKITKKTWLAAKRIPHTSISLPAGIMETMIKKVWCRLKTDPDPISGSRFSTMGRPIRKAWSTITCILQKSFDFSLWNVKAGIRKAWHLTEAVFTPHRLIPDVLSWLLSF</sequence>
<reference evidence="1" key="1">
    <citation type="submission" date="2022-12" db="EMBL/GenBank/DDBJ databases">
        <authorList>
            <person name="Petersen C."/>
        </authorList>
    </citation>
    <scope>NUCLEOTIDE SEQUENCE</scope>
    <source>
        <strain evidence="1">IBT 17660</strain>
    </source>
</reference>
<name>A0A9W9WYZ2_9EURO</name>
<accession>A0A9W9WYZ2</accession>
<reference evidence="1" key="2">
    <citation type="journal article" date="2023" name="IMA Fungus">
        <title>Comparative genomic study of the Penicillium genus elucidates a diverse pangenome and 15 lateral gene transfer events.</title>
        <authorList>
            <person name="Petersen C."/>
            <person name="Sorensen T."/>
            <person name="Nielsen M.R."/>
            <person name="Sondergaard T.E."/>
            <person name="Sorensen J.L."/>
            <person name="Fitzpatrick D.A."/>
            <person name="Frisvad J.C."/>
            <person name="Nielsen K.L."/>
        </authorList>
    </citation>
    <scope>NUCLEOTIDE SEQUENCE</scope>
    <source>
        <strain evidence="1">IBT 17660</strain>
    </source>
</reference>
<evidence type="ECO:0000313" key="2">
    <source>
        <dbReference type="Proteomes" id="UP001147760"/>
    </source>
</evidence>
<comment type="caution">
    <text evidence="1">The sequence shown here is derived from an EMBL/GenBank/DDBJ whole genome shotgun (WGS) entry which is preliminary data.</text>
</comment>
<dbReference type="AlphaFoldDB" id="A0A9W9WYZ2"/>
<dbReference type="Proteomes" id="UP001147760">
    <property type="component" value="Unassembled WGS sequence"/>
</dbReference>
<organism evidence="1 2">
    <name type="scientific">Penicillium desertorum</name>
    <dbReference type="NCBI Taxonomy" id="1303715"/>
    <lineage>
        <taxon>Eukaryota</taxon>
        <taxon>Fungi</taxon>
        <taxon>Dikarya</taxon>
        <taxon>Ascomycota</taxon>
        <taxon>Pezizomycotina</taxon>
        <taxon>Eurotiomycetes</taxon>
        <taxon>Eurotiomycetidae</taxon>
        <taxon>Eurotiales</taxon>
        <taxon>Aspergillaceae</taxon>
        <taxon>Penicillium</taxon>
    </lineage>
</organism>
<proteinExistence type="predicted"/>
<gene>
    <name evidence="1" type="ORF">N7530_004803</name>
</gene>
<protein>
    <submittedName>
        <fullName evidence="1">Uncharacterized protein</fullName>
    </submittedName>
</protein>
<dbReference type="EMBL" id="JAPWDO010000003">
    <property type="protein sequence ID" value="KAJ5479294.1"/>
    <property type="molecule type" value="Genomic_DNA"/>
</dbReference>
<keyword evidence="2" id="KW-1185">Reference proteome</keyword>